<gene>
    <name evidence="1" type="ORF">VNO77_16962</name>
</gene>
<proteinExistence type="predicted"/>
<accession>A0AAN9LID5</accession>
<protein>
    <submittedName>
        <fullName evidence="1">Uncharacterized protein</fullName>
    </submittedName>
</protein>
<comment type="caution">
    <text evidence="1">The sequence shown here is derived from an EMBL/GenBank/DDBJ whole genome shotgun (WGS) entry which is preliminary data.</text>
</comment>
<name>A0AAN9LID5_CANGL</name>
<organism evidence="1 2">
    <name type="scientific">Canavalia gladiata</name>
    <name type="common">Sword bean</name>
    <name type="synonym">Dolichos gladiatus</name>
    <dbReference type="NCBI Taxonomy" id="3824"/>
    <lineage>
        <taxon>Eukaryota</taxon>
        <taxon>Viridiplantae</taxon>
        <taxon>Streptophyta</taxon>
        <taxon>Embryophyta</taxon>
        <taxon>Tracheophyta</taxon>
        <taxon>Spermatophyta</taxon>
        <taxon>Magnoliopsida</taxon>
        <taxon>eudicotyledons</taxon>
        <taxon>Gunneridae</taxon>
        <taxon>Pentapetalae</taxon>
        <taxon>rosids</taxon>
        <taxon>fabids</taxon>
        <taxon>Fabales</taxon>
        <taxon>Fabaceae</taxon>
        <taxon>Papilionoideae</taxon>
        <taxon>50 kb inversion clade</taxon>
        <taxon>NPAAA clade</taxon>
        <taxon>indigoferoid/millettioid clade</taxon>
        <taxon>Phaseoleae</taxon>
        <taxon>Canavalia</taxon>
    </lineage>
</organism>
<reference evidence="1 2" key="1">
    <citation type="submission" date="2024-01" db="EMBL/GenBank/DDBJ databases">
        <title>The genomes of 5 underutilized Papilionoideae crops provide insights into root nodulation and disease resistanc.</title>
        <authorList>
            <person name="Jiang F."/>
        </authorList>
    </citation>
    <scope>NUCLEOTIDE SEQUENCE [LARGE SCALE GENOMIC DNA]</scope>
    <source>
        <strain evidence="1">LVBAO_FW01</strain>
        <tissue evidence="1">Leaves</tissue>
    </source>
</reference>
<dbReference type="AlphaFoldDB" id="A0AAN9LID5"/>
<keyword evidence="2" id="KW-1185">Reference proteome</keyword>
<dbReference type="EMBL" id="JAYMYQ010000004">
    <property type="protein sequence ID" value="KAK7336421.1"/>
    <property type="molecule type" value="Genomic_DNA"/>
</dbReference>
<dbReference type="Proteomes" id="UP001367508">
    <property type="component" value="Unassembled WGS sequence"/>
</dbReference>
<evidence type="ECO:0000313" key="2">
    <source>
        <dbReference type="Proteomes" id="UP001367508"/>
    </source>
</evidence>
<sequence length="201" mass="22757">MSWGLYARDRWLRLHGTAPTALALSVVTPSERCVSSLAQRDYELTTLGLVRGCFSVTMRGRPLFYWGRNRVCRHGLTSTYTSLGEACSGLETFSRFVSTRLLISRLPSGPTSLAVPPSDKFRSIHAIFDYYFDSYGFTLIGSFMIQEYHRGMANLCGVKRNRWSRSYAQLSLLLVEPSFLPPYRSSQLHRLPVKVSQSLLS</sequence>
<evidence type="ECO:0000313" key="1">
    <source>
        <dbReference type="EMBL" id="KAK7336421.1"/>
    </source>
</evidence>